<gene>
    <name evidence="2" type="ORF">FIV50_03505</name>
</gene>
<evidence type="ECO:0000313" key="2">
    <source>
        <dbReference type="EMBL" id="QDE36503.1"/>
    </source>
</evidence>
<protein>
    <submittedName>
        <fullName evidence="2">NAD(P)-dependent alcohol dehydrogenase</fullName>
    </submittedName>
</protein>
<dbReference type="PANTHER" id="PTHR44013">
    <property type="entry name" value="ZINC-TYPE ALCOHOL DEHYDROGENASE-LIKE PROTEIN C16A3.02C"/>
    <property type="match status" value="1"/>
</dbReference>
<dbReference type="SMART" id="SM00829">
    <property type="entry name" value="PKS_ER"/>
    <property type="match status" value="1"/>
</dbReference>
<dbReference type="Proteomes" id="UP000316125">
    <property type="component" value="Chromosome"/>
</dbReference>
<dbReference type="AlphaFoldDB" id="A0A4Y5YVT7"/>
<dbReference type="InterPro" id="IPR036291">
    <property type="entry name" value="NAD(P)-bd_dom_sf"/>
</dbReference>
<dbReference type="CDD" id="cd08267">
    <property type="entry name" value="MDR1"/>
    <property type="match status" value="1"/>
</dbReference>
<organism evidence="2 3">
    <name type="scientific">Microbacterium foliorum</name>
    <dbReference type="NCBI Taxonomy" id="104336"/>
    <lineage>
        <taxon>Bacteria</taxon>
        <taxon>Bacillati</taxon>
        <taxon>Actinomycetota</taxon>
        <taxon>Actinomycetes</taxon>
        <taxon>Micrococcales</taxon>
        <taxon>Microbacteriaceae</taxon>
        <taxon>Microbacterium</taxon>
    </lineage>
</organism>
<dbReference type="SUPFAM" id="SSF50129">
    <property type="entry name" value="GroES-like"/>
    <property type="match status" value="1"/>
</dbReference>
<name>A0A4Y5YVT7_9MICO</name>
<proteinExistence type="predicted"/>
<evidence type="ECO:0000313" key="3">
    <source>
        <dbReference type="Proteomes" id="UP000316125"/>
    </source>
</evidence>
<dbReference type="Pfam" id="PF13602">
    <property type="entry name" value="ADH_zinc_N_2"/>
    <property type="match status" value="1"/>
</dbReference>
<dbReference type="InterPro" id="IPR011032">
    <property type="entry name" value="GroES-like_sf"/>
</dbReference>
<dbReference type="InterPro" id="IPR052733">
    <property type="entry name" value="Chloroplast_QOR"/>
</dbReference>
<dbReference type="GO" id="GO:0016491">
    <property type="term" value="F:oxidoreductase activity"/>
    <property type="evidence" value="ECO:0007669"/>
    <property type="project" value="InterPro"/>
</dbReference>
<dbReference type="EMBL" id="CP041040">
    <property type="protein sequence ID" value="QDE36503.1"/>
    <property type="molecule type" value="Genomic_DNA"/>
</dbReference>
<dbReference type="PANTHER" id="PTHR44013:SF1">
    <property type="entry name" value="ZINC-TYPE ALCOHOL DEHYDROGENASE-LIKE PROTEIN C16A3.02C"/>
    <property type="match status" value="1"/>
</dbReference>
<reference evidence="2 3" key="1">
    <citation type="submission" date="2019-06" db="EMBL/GenBank/DDBJ databases">
        <title>Complete genome of Microbacterium foliorum M2.</title>
        <authorList>
            <person name="Cao G."/>
        </authorList>
    </citation>
    <scope>NUCLEOTIDE SEQUENCE [LARGE SCALE GENOMIC DNA]</scope>
    <source>
        <strain evidence="2 3">M2</strain>
    </source>
</reference>
<sequence>MTAAVYSRFGAPEEVHLDQRAIPSPKPGEVLIRVHASTVSVGDHRARARDIPAGLGVLAAIGLGVLRPSRPILGMDAAGVIAAVGAGVTAFAPGDRVIASTGGAFGGHAEYVRLPADGPITRAPDTMTFEEAVTLVFGGITAQCFFTQVAIGPGTSVLVNGASGAVGTAAIQLAKQLGADVTAVTSGGNAPLVTSLGADRVIDYTREDFTAGGDTFDVIVDCVGNAPFSRVGRLINPGGALLLVISDLRSMVSSRWHTRRSGKFVTWNVGRPGADDLAYLVSLADSGRFRPVIDRTFDLADIVEAHRYVDTGRKRGNVVLRITHLESDAIRPGAAGTKK</sequence>
<dbReference type="SUPFAM" id="SSF51735">
    <property type="entry name" value="NAD(P)-binding Rossmann-fold domains"/>
    <property type="match status" value="1"/>
</dbReference>
<feature type="domain" description="Enoyl reductase (ER)" evidence="1">
    <location>
        <begin position="10"/>
        <end position="320"/>
    </location>
</feature>
<dbReference type="InterPro" id="IPR020843">
    <property type="entry name" value="ER"/>
</dbReference>
<accession>A0A4Y5YVT7</accession>
<dbReference type="Gene3D" id="3.40.50.720">
    <property type="entry name" value="NAD(P)-binding Rossmann-like Domain"/>
    <property type="match status" value="1"/>
</dbReference>
<dbReference type="Gene3D" id="3.90.180.10">
    <property type="entry name" value="Medium-chain alcohol dehydrogenases, catalytic domain"/>
    <property type="match status" value="1"/>
</dbReference>
<dbReference type="Pfam" id="PF08240">
    <property type="entry name" value="ADH_N"/>
    <property type="match status" value="1"/>
</dbReference>
<dbReference type="OrthoDB" id="9790818at2"/>
<evidence type="ECO:0000259" key="1">
    <source>
        <dbReference type="SMART" id="SM00829"/>
    </source>
</evidence>
<dbReference type="InterPro" id="IPR013154">
    <property type="entry name" value="ADH-like_N"/>
</dbReference>